<reference evidence="10" key="1">
    <citation type="submission" date="2021-01" db="EMBL/GenBank/DDBJ databases">
        <authorList>
            <person name="Corre E."/>
            <person name="Pelletier E."/>
            <person name="Niang G."/>
            <person name="Scheremetjew M."/>
            <person name="Finn R."/>
            <person name="Kale V."/>
            <person name="Holt S."/>
            <person name="Cochrane G."/>
            <person name="Meng A."/>
            <person name="Brown T."/>
            <person name="Cohen L."/>
        </authorList>
    </citation>
    <scope>NUCLEOTIDE SEQUENCE</scope>
    <source>
        <strain evidence="10">379</strain>
    </source>
</reference>
<feature type="region of interest" description="Disordered" evidence="8">
    <location>
        <begin position="73"/>
        <end position="107"/>
    </location>
</feature>
<dbReference type="PANTHER" id="PTHR22455">
    <property type="entry name" value="CILIA- AND FLAGELLA-ASSOCIATED PROTEIN 91"/>
    <property type="match status" value="1"/>
</dbReference>
<proteinExistence type="inferred from homology"/>
<evidence type="ECO:0000313" key="10">
    <source>
        <dbReference type="EMBL" id="CAE0545743.1"/>
    </source>
</evidence>
<evidence type="ECO:0000256" key="2">
    <source>
        <dbReference type="ARBA" id="ARBA00022490"/>
    </source>
</evidence>
<dbReference type="AlphaFoldDB" id="A0A7S3S6M8"/>
<keyword evidence="2" id="KW-0963">Cytoplasm</keyword>
<evidence type="ECO:0000256" key="5">
    <source>
        <dbReference type="ARBA" id="ARBA00029468"/>
    </source>
</evidence>
<keyword evidence="3" id="KW-0206">Cytoskeleton</keyword>
<organism evidence="10">
    <name type="scientific">Emiliania huxleyi</name>
    <name type="common">Coccolithophore</name>
    <name type="synonym">Pontosphaera huxleyi</name>
    <dbReference type="NCBI Taxonomy" id="2903"/>
    <lineage>
        <taxon>Eukaryota</taxon>
        <taxon>Haptista</taxon>
        <taxon>Haptophyta</taxon>
        <taxon>Prymnesiophyceae</taxon>
        <taxon>Isochrysidales</taxon>
        <taxon>Noelaerhabdaceae</taxon>
        <taxon>Emiliania</taxon>
    </lineage>
</organism>
<dbReference type="InterPro" id="IPR032840">
    <property type="entry name" value="CFAP91_dom"/>
</dbReference>
<dbReference type="InterPro" id="IPR026720">
    <property type="entry name" value="CFAP91"/>
</dbReference>
<evidence type="ECO:0000256" key="1">
    <source>
        <dbReference type="ARBA" id="ARBA00004430"/>
    </source>
</evidence>
<dbReference type="GO" id="GO:0005930">
    <property type="term" value="C:axoneme"/>
    <property type="evidence" value="ECO:0007669"/>
    <property type="project" value="UniProtKB-SubCell"/>
</dbReference>
<sequence>MQTEYESAYCGGGLGRTLPDSAAFGSWVAPAQSRLNQGGDGVRVSGPSRHRYFKRPVLPFLSEQPPEVLLAPLGAAEPPPPSPEPAAREMATQSDYRESEAQTDPFSPEYSLPPGEAPELLALAGLTHVNGQLPATLQTVEAIERARAKRQFEAALPPLTDEASLSLRRKMLSEQETREWAVREAEMREAREAGVAQFDASMRSDAARLEAAWEERVEQLRQLRLTQKDREVRPPPLSPALDPLSPALDPETSCPRPLSPPSRLPRAILSLPGVSTRLASSRPYCHPARLSQTRPFASALRKIAGIQRGRIKALRKLSEARKHAAARVRSKEPRDIVGEYADYGSQVYAPLDRKGLSLTQDKLADRFETRAPQLEDYNGLCELEASLPSSAFEVRVSKPKPAAVVGPAMRAEQRLRNTLDATAEALQRVKHAPDVEREEREAVLALYRDAKPVERPPTPEPLADESEAEDGAAAEAALLLQRLLRGRAVQNLMYAAKERRLELLAELRSEEGSATDPPSLAPDADEVAREAVFESAVGAAVGDALDAMAKELGAQREERRIAALAAAAEEERQRRETAETRRRTAELEARRAEEEAYRQVMAVHRGSARSFVAALVDEVAGEAAAAAEGDAARARDGELGALLDRLESKASGAGEVACALLRDFVIPDADRLLAARQADAEDRKFARAAQLCIGVAVESAEAALCGGV</sequence>
<evidence type="ECO:0000256" key="4">
    <source>
        <dbReference type="ARBA" id="ARBA00023273"/>
    </source>
</evidence>
<evidence type="ECO:0000256" key="3">
    <source>
        <dbReference type="ARBA" id="ARBA00023212"/>
    </source>
</evidence>
<keyword evidence="7" id="KW-0175">Coiled coil</keyword>
<evidence type="ECO:0000256" key="6">
    <source>
        <dbReference type="ARBA" id="ARBA00029555"/>
    </source>
</evidence>
<feature type="compositionally biased region" description="Low complexity" evidence="8">
    <location>
        <begin position="239"/>
        <end position="250"/>
    </location>
</feature>
<evidence type="ECO:0000256" key="8">
    <source>
        <dbReference type="SAM" id="MobiDB-lite"/>
    </source>
</evidence>
<evidence type="ECO:0000256" key="7">
    <source>
        <dbReference type="SAM" id="Coils"/>
    </source>
</evidence>
<name>A0A7S3S6M8_EMIHU</name>
<protein>
    <recommendedName>
        <fullName evidence="6">Cilia- and flagella-associated protein 91</fullName>
    </recommendedName>
</protein>
<comment type="subcellular location">
    <subcellularLocation>
        <location evidence="1">Cytoplasm</location>
        <location evidence="1">Cytoskeleton</location>
        <location evidence="1">Cilium axoneme</location>
    </subcellularLocation>
</comment>
<feature type="region of interest" description="Disordered" evidence="8">
    <location>
        <begin position="225"/>
        <end position="265"/>
    </location>
</feature>
<feature type="domain" description="CFAP91" evidence="9">
    <location>
        <begin position="92"/>
        <end position="232"/>
    </location>
</feature>
<dbReference type="EMBL" id="HBIR01019959">
    <property type="protein sequence ID" value="CAE0545743.1"/>
    <property type="molecule type" value="Transcribed_RNA"/>
</dbReference>
<keyword evidence="4" id="KW-0966">Cell projection</keyword>
<evidence type="ECO:0000259" key="9">
    <source>
        <dbReference type="Pfam" id="PF14738"/>
    </source>
</evidence>
<feature type="coiled-coil region" evidence="7">
    <location>
        <begin position="554"/>
        <end position="595"/>
    </location>
</feature>
<dbReference type="PANTHER" id="PTHR22455:SF10">
    <property type="entry name" value="CILIA- AND FLAGELLA-ASSOCIATED PROTEIN 91"/>
    <property type="match status" value="1"/>
</dbReference>
<comment type="similarity">
    <text evidence="5">Belongs to the CFAP91 family.</text>
</comment>
<dbReference type="Pfam" id="PF14738">
    <property type="entry name" value="CFAP91"/>
    <property type="match status" value="1"/>
</dbReference>
<accession>A0A7S3S6M8</accession>
<feature type="region of interest" description="Disordered" evidence="8">
    <location>
        <begin position="451"/>
        <end position="470"/>
    </location>
</feature>
<gene>
    <name evidence="10" type="ORF">EHUX00137_LOCUS15122</name>
</gene>